<dbReference type="InterPro" id="IPR018060">
    <property type="entry name" value="HTH_AraC"/>
</dbReference>
<name>A0A1G8HM82_9NOCA</name>
<dbReference type="PANTHER" id="PTHR46796">
    <property type="entry name" value="HTH-TYPE TRANSCRIPTIONAL ACTIVATOR RHAS-RELATED"/>
    <property type="match status" value="1"/>
</dbReference>
<dbReference type="PANTHER" id="PTHR46796:SF15">
    <property type="entry name" value="BLL1074 PROTEIN"/>
    <property type="match status" value="1"/>
</dbReference>
<dbReference type="Pfam" id="PF12833">
    <property type="entry name" value="HTH_18"/>
    <property type="match status" value="1"/>
</dbReference>
<keyword evidence="1" id="KW-0805">Transcription regulation</keyword>
<dbReference type="GO" id="GO:0003700">
    <property type="term" value="F:DNA-binding transcription factor activity"/>
    <property type="evidence" value="ECO:0007669"/>
    <property type="project" value="InterPro"/>
</dbReference>
<dbReference type="PROSITE" id="PS01124">
    <property type="entry name" value="HTH_ARAC_FAMILY_2"/>
    <property type="match status" value="1"/>
</dbReference>
<sequence length="218" mass="22642">MFPGAVVWENAAAVDGDVLPDGCMDLIWMNDEVVVAGPDTRPFRATGVVGRPIVGMRFAPGALPVLLGVHAEEIANHRVALADVLSGRAGRELRGRILDSGAPARTLEAFAAELRAGIEPDPRVAVMAAAAARGAAVGDVADAVGVGERQLRRLARRNFGYGPRMLARILRLQAALRISAGGVPAAEVAAAAGYADQAHLIRESRELAGRTFGALVSG</sequence>
<evidence type="ECO:0000256" key="3">
    <source>
        <dbReference type="ARBA" id="ARBA00023163"/>
    </source>
</evidence>
<keyword evidence="2 5" id="KW-0238">DNA-binding</keyword>
<keyword evidence="3" id="KW-0804">Transcription</keyword>
<evidence type="ECO:0000256" key="1">
    <source>
        <dbReference type="ARBA" id="ARBA00023015"/>
    </source>
</evidence>
<dbReference type="GO" id="GO:0043565">
    <property type="term" value="F:sequence-specific DNA binding"/>
    <property type="evidence" value="ECO:0007669"/>
    <property type="project" value="InterPro"/>
</dbReference>
<dbReference type="Gene3D" id="1.10.10.60">
    <property type="entry name" value="Homeodomain-like"/>
    <property type="match status" value="1"/>
</dbReference>
<dbReference type="Pfam" id="PF20240">
    <property type="entry name" value="DUF6597"/>
    <property type="match status" value="1"/>
</dbReference>
<accession>A0A1G8HM82</accession>
<protein>
    <submittedName>
        <fullName evidence="5">AraC-type DNA-binding protein</fullName>
    </submittedName>
</protein>
<dbReference type="EMBL" id="FNDN01000005">
    <property type="protein sequence ID" value="SDI07715.1"/>
    <property type="molecule type" value="Genomic_DNA"/>
</dbReference>
<proteinExistence type="predicted"/>
<dbReference type="InterPro" id="IPR046532">
    <property type="entry name" value="DUF6597"/>
</dbReference>
<dbReference type="SMART" id="SM00342">
    <property type="entry name" value="HTH_ARAC"/>
    <property type="match status" value="1"/>
</dbReference>
<organism evidence="5 6">
    <name type="scientific">Rhodococcus triatomae</name>
    <dbReference type="NCBI Taxonomy" id="300028"/>
    <lineage>
        <taxon>Bacteria</taxon>
        <taxon>Bacillati</taxon>
        <taxon>Actinomycetota</taxon>
        <taxon>Actinomycetes</taxon>
        <taxon>Mycobacteriales</taxon>
        <taxon>Nocardiaceae</taxon>
        <taxon>Rhodococcus</taxon>
    </lineage>
</organism>
<evidence type="ECO:0000256" key="2">
    <source>
        <dbReference type="ARBA" id="ARBA00023125"/>
    </source>
</evidence>
<reference evidence="5 6" key="1">
    <citation type="submission" date="2016-10" db="EMBL/GenBank/DDBJ databases">
        <authorList>
            <person name="de Groot N.N."/>
        </authorList>
    </citation>
    <scope>NUCLEOTIDE SEQUENCE [LARGE SCALE GENOMIC DNA]</scope>
    <source>
        <strain evidence="5 6">DSM 44892</strain>
    </source>
</reference>
<evidence type="ECO:0000313" key="5">
    <source>
        <dbReference type="EMBL" id="SDI07715.1"/>
    </source>
</evidence>
<dbReference type="Proteomes" id="UP000183263">
    <property type="component" value="Unassembled WGS sequence"/>
</dbReference>
<keyword evidence="6" id="KW-1185">Reference proteome</keyword>
<dbReference type="InterPro" id="IPR050204">
    <property type="entry name" value="AraC_XylS_family_regulators"/>
</dbReference>
<feature type="domain" description="HTH araC/xylS-type" evidence="4">
    <location>
        <begin position="121"/>
        <end position="218"/>
    </location>
</feature>
<evidence type="ECO:0000313" key="6">
    <source>
        <dbReference type="Proteomes" id="UP000183263"/>
    </source>
</evidence>
<evidence type="ECO:0000259" key="4">
    <source>
        <dbReference type="PROSITE" id="PS01124"/>
    </source>
</evidence>
<gene>
    <name evidence="5" type="ORF">SAMN05444695_1054</name>
</gene>
<dbReference type="AlphaFoldDB" id="A0A1G8HM82"/>